<feature type="domain" description="HTH tetR-type" evidence="4">
    <location>
        <begin position="41"/>
        <end position="101"/>
    </location>
</feature>
<organism evidence="5 6">
    <name type="scientific">Alsobacter ponti</name>
    <dbReference type="NCBI Taxonomy" id="2962936"/>
    <lineage>
        <taxon>Bacteria</taxon>
        <taxon>Pseudomonadati</taxon>
        <taxon>Pseudomonadota</taxon>
        <taxon>Alphaproteobacteria</taxon>
        <taxon>Hyphomicrobiales</taxon>
        <taxon>Alsobacteraceae</taxon>
        <taxon>Alsobacter</taxon>
    </lineage>
</organism>
<dbReference type="Proteomes" id="UP001205890">
    <property type="component" value="Unassembled WGS sequence"/>
</dbReference>
<evidence type="ECO:0000256" key="2">
    <source>
        <dbReference type="PROSITE-ProRule" id="PRU00335"/>
    </source>
</evidence>
<proteinExistence type="predicted"/>
<evidence type="ECO:0000256" key="1">
    <source>
        <dbReference type="ARBA" id="ARBA00023125"/>
    </source>
</evidence>
<gene>
    <name evidence="5" type="ORF">NK718_00735</name>
</gene>
<dbReference type="RefSeq" id="WP_254737545.1">
    <property type="nucleotide sequence ID" value="NZ_JANCLU010000001.1"/>
</dbReference>
<keyword evidence="1 2" id="KW-0238">DNA-binding</keyword>
<feature type="region of interest" description="Disordered" evidence="3">
    <location>
        <begin position="1"/>
        <end position="42"/>
    </location>
</feature>
<feature type="region of interest" description="Disordered" evidence="3">
    <location>
        <begin position="249"/>
        <end position="273"/>
    </location>
</feature>
<name>A0ABT1L6K5_9HYPH</name>
<sequence length="273" mass="30212">MARKADPKSAAGKAGSGGARGSRAASASRTERDDSAGGTSRSARDRVIDALMALAEERRWDEIGLTDIAEAAGVSLAELRDLFPSKGAILGGFSRRIDRQVLEGTNDDLVGEPVRERLFDVMMRRLDALAPYRESLRRIMRDMSLDPLHLAALNQMQLNSQRFMLAAAGIDTEGPVGAVKLQGAVLVWGRTLRTWLDDDDPGLARTMASLDRDLRRGGEFVRGLTDLTRMASPFCALFRRVAEDGRRLRQRRRARRGDEDRDRGLDDEDYARA</sequence>
<evidence type="ECO:0000259" key="4">
    <source>
        <dbReference type="PROSITE" id="PS50977"/>
    </source>
</evidence>
<accession>A0ABT1L6K5</accession>
<dbReference type="InterPro" id="IPR009057">
    <property type="entry name" value="Homeodomain-like_sf"/>
</dbReference>
<evidence type="ECO:0000313" key="5">
    <source>
        <dbReference type="EMBL" id="MCP8937030.1"/>
    </source>
</evidence>
<feature type="DNA-binding region" description="H-T-H motif" evidence="2">
    <location>
        <begin position="64"/>
        <end position="83"/>
    </location>
</feature>
<evidence type="ECO:0000256" key="3">
    <source>
        <dbReference type="SAM" id="MobiDB-lite"/>
    </source>
</evidence>
<dbReference type="Gene3D" id="1.10.357.10">
    <property type="entry name" value="Tetracycline Repressor, domain 2"/>
    <property type="match status" value="1"/>
</dbReference>
<feature type="compositionally biased region" description="Basic and acidic residues" evidence="3">
    <location>
        <begin position="256"/>
        <end position="273"/>
    </location>
</feature>
<reference evidence="5 6" key="1">
    <citation type="submission" date="2022-07" db="EMBL/GenBank/DDBJ databases">
        <authorList>
            <person name="Li W.-J."/>
            <person name="Deng Q.-Q."/>
        </authorList>
    </citation>
    <scope>NUCLEOTIDE SEQUENCE [LARGE SCALE GENOMIC DNA]</scope>
    <source>
        <strain evidence="5 6">SYSU M60028</strain>
    </source>
</reference>
<dbReference type="PROSITE" id="PS50977">
    <property type="entry name" value="HTH_TETR_2"/>
    <property type="match status" value="1"/>
</dbReference>
<dbReference type="SUPFAM" id="SSF46689">
    <property type="entry name" value="Homeodomain-like"/>
    <property type="match status" value="1"/>
</dbReference>
<comment type="caution">
    <text evidence="5">The sequence shown here is derived from an EMBL/GenBank/DDBJ whole genome shotgun (WGS) entry which is preliminary data.</text>
</comment>
<evidence type="ECO:0000313" key="6">
    <source>
        <dbReference type="Proteomes" id="UP001205890"/>
    </source>
</evidence>
<protein>
    <submittedName>
        <fullName evidence="5">TetR/AcrR family transcriptional regulator</fullName>
    </submittedName>
</protein>
<dbReference type="EMBL" id="JANCLU010000001">
    <property type="protein sequence ID" value="MCP8937030.1"/>
    <property type="molecule type" value="Genomic_DNA"/>
</dbReference>
<keyword evidence="6" id="KW-1185">Reference proteome</keyword>
<dbReference type="InterPro" id="IPR001647">
    <property type="entry name" value="HTH_TetR"/>
</dbReference>